<name>A0A6J5RCB0_9CAUD</name>
<proteinExistence type="predicted"/>
<dbReference type="EMBL" id="LR797148">
    <property type="protein sequence ID" value="CAB4190165.1"/>
    <property type="molecule type" value="Genomic_DNA"/>
</dbReference>
<gene>
    <name evidence="1" type="ORF">UFOVP1196_37</name>
</gene>
<reference evidence="1" key="1">
    <citation type="submission" date="2020-05" db="EMBL/GenBank/DDBJ databases">
        <authorList>
            <person name="Chiriac C."/>
            <person name="Salcher M."/>
            <person name="Ghai R."/>
            <person name="Kavagutti S V."/>
        </authorList>
    </citation>
    <scope>NUCLEOTIDE SEQUENCE</scope>
</reference>
<organism evidence="1">
    <name type="scientific">uncultured Caudovirales phage</name>
    <dbReference type="NCBI Taxonomy" id="2100421"/>
    <lineage>
        <taxon>Viruses</taxon>
        <taxon>Duplodnaviria</taxon>
        <taxon>Heunggongvirae</taxon>
        <taxon>Uroviricota</taxon>
        <taxon>Caudoviricetes</taxon>
        <taxon>Peduoviridae</taxon>
        <taxon>Maltschvirus</taxon>
        <taxon>Maltschvirus maltsch</taxon>
    </lineage>
</organism>
<sequence length="54" mass="6229">MKTLDKIVEDEMQRLKPQMTSGEWFALVEVLRQSLTRVDKAAFDLNDSREGMNG</sequence>
<accession>A0A6J5RCB0</accession>
<evidence type="ECO:0000313" key="1">
    <source>
        <dbReference type="EMBL" id="CAB4190165.1"/>
    </source>
</evidence>
<protein>
    <submittedName>
        <fullName evidence="1">Uncharacterized protein</fullName>
    </submittedName>
</protein>